<protein>
    <submittedName>
        <fullName evidence="1">Uncharacterized protein</fullName>
    </submittedName>
</protein>
<evidence type="ECO:0000313" key="1">
    <source>
        <dbReference type="EMBL" id="RJP26814.1"/>
    </source>
</evidence>
<proteinExistence type="predicted"/>
<organism evidence="1 2">
    <name type="scientific">Abyssobacteria bacterium (strain SURF_5)</name>
    <dbReference type="NCBI Taxonomy" id="2093360"/>
    <lineage>
        <taxon>Bacteria</taxon>
        <taxon>Pseudomonadati</taxon>
        <taxon>Candidatus Hydrogenedentota</taxon>
        <taxon>Candidatus Abyssobacteria</taxon>
    </lineage>
</organism>
<gene>
    <name evidence="1" type="ORF">C4520_00165</name>
</gene>
<dbReference type="Proteomes" id="UP000265882">
    <property type="component" value="Unassembled WGS sequence"/>
</dbReference>
<comment type="caution">
    <text evidence="1">The sequence shown here is derived from an EMBL/GenBank/DDBJ whole genome shotgun (WGS) entry which is preliminary data.</text>
</comment>
<dbReference type="AlphaFoldDB" id="A0A3A4PFY8"/>
<evidence type="ECO:0000313" key="2">
    <source>
        <dbReference type="Proteomes" id="UP000265882"/>
    </source>
</evidence>
<name>A0A3A4PFY8_ABYX5</name>
<reference evidence="1 2" key="1">
    <citation type="journal article" date="2017" name="ISME J.">
        <title>Energy and carbon metabolisms in a deep terrestrial subsurface fluid microbial community.</title>
        <authorList>
            <person name="Momper L."/>
            <person name="Jungbluth S.P."/>
            <person name="Lee M.D."/>
            <person name="Amend J.P."/>
        </authorList>
    </citation>
    <scope>NUCLEOTIDE SEQUENCE [LARGE SCALE GENOMIC DNA]</scope>
    <source>
        <strain evidence="1">SURF_5</strain>
    </source>
</reference>
<dbReference type="EMBL" id="QZKU01000003">
    <property type="protein sequence ID" value="RJP26814.1"/>
    <property type="molecule type" value="Genomic_DNA"/>
</dbReference>
<sequence>MLFIQFHRAVKYSIATGSLESADHTYLPIPTWAKTNFPNANCPIAVSPVASCPTPKYPPNATCPMARKPAVSCPIPRSNPTPN</sequence>
<accession>A0A3A4PFY8</accession>